<evidence type="ECO:0000313" key="6">
    <source>
        <dbReference type="Proteomes" id="UP000316215"/>
    </source>
</evidence>
<dbReference type="Gene3D" id="3.30.360.10">
    <property type="entry name" value="Dihydrodipicolinate Reductase, domain 2"/>
    <property type="match status" value="1"/>
</dbReference>
<keyword evidence="2" id="KW-0560">Oxidoreductase</keyword>
<protein>
    <submittedName>
        <fullName evidence="5">Oxidoreductase</fullName>
    </submittedName>
</protein>
<dbReference type="AlphaFoldDB" id="A0A514JJY9"/>
<dbReference type="KEGG" id="sast:CD934_00185"/>
<dbReference type="EMBL" id="CP022310">
    <property type="protein sequence ID" value="QDI67272.1"/>
    <property type="molecule type" value="Genomic_DNA"/>
</dbReference>
<dbReference type="GO" id="GO:0000166">
    <property type="term" value="F:nucleotide binding"/>
    <property type="evidence" value="ECO:0007669"/>
    <property type="project" value="InterPro"/>
</dbReference>
<name>A0A514JJY9_9ACTN</name>
<dbReference type="PANTHER" id="PTHR22604">
    <property type="entry name" value="OXIDOREDUCTASES"/>
    <property type="match status" value="1"/>
</dbReference>
<dbReference type="Pfam" id="PF22725">
    <property type="entry name" value="GFO_IDH_MocA_C3"/>
    <property type="match status" value="1"/>
</dbReference>
<dbReference type="RefSeq" id="WP_142230839.1">
    <property type="nucleotide sequence ID" value="NZ_CP022310.1"/>
</dbReference>
<evidence type="ECO:0000259" key="3">
    <source>
        <dbReference type="Pfam" id="PF01408"/>
    </source>
</evidence>
<proteinExistence type="inferred from homology"/>
<reference evidence="5 6" key="1">
    <citation type="submission" date="2017-07" db="EMBL/GenBank/DDBJ databases">
        <title>The Complete Genome of Streptomyces asterosporus-ZSY.</title>
        <authorList>
            <person name="Zhang S."/>
        </authorList>
    </citation>
    <scope>NUCLEOTIDE SEQUENCE [LARGE SCALE GENOMIC DNA]</scope>
    <source>
        <strain evidence="5 6">DSM 41452</strain>
    </source>
</reference>
<dbReference type="Proteomes" id="UP000316215">
    <property type="component" value="Chromosome"/>
</dbReference>
<dbReference type="InterPro" id="IPR050984">
    <property type="entry name" value="Gfo/Idh/MocA_domain"/>
</dbReference>
<accession>A0A514JJY9</accession>
<dbReference type="Gene3D" id="3.40.50.720">
    <property type="entry name" value="NAD(P)-binding Rossmann-like Domain"/>
    <property type="match status" value="1"/>
</dbReference>
<feature type="domain" description="GFO/IDH/MocA-like oxidoreductase" evidence="4">
    <location>
        <begin position="133"/>
        <end position="235"/>
    </location>
</feature>
<dbReference type="PANTHER" id="PTHR22604:SF105">
    <property type="entry name" value="TRANS-1,2-DIHYDROBENZENE-1,2-DIOL DEHYDROGENASE"/>
    <property type="match status" value="1"/>
</dbReference>
<dbReference type="InterPro" id="IPR055170">
    <property type="entry name" value="GFO_IDH_MocA-like_dom"/>
</dbReference>
<dbReference type="InterPro" id="IPR000683">
    <property type="entry name" value="Gfo/Idh/MocA-like_OxRdtase_N"/>
</dbReference>
<dbReference type="GO" id="GO:0016491">
    <property type="term" value="F:oxidoreductase activity"/>
    <property type="evidence" value="ECO:0007669"/>
    <property type="project" value="UniProtKB-KW"/>
</dbReference>
<dbReference type="Pfam" id="PF01408">
    <property type="entry name" value="GFO_IDH_MocA"/>
    <property type="match status" value="1"/>
</dbReference>
<dbReference type="SUPFAM" id="SSF51735">
    <property type="entry name" value="NAD(P)-binding Rossmann-fold domains"/>
    <property type="match status" value="1"/>
</dbReference>
<feature type="domain" description="Gfo/Idh/MocA-like oxidoreductase N-terminal" evidence="3">
    <location>
        <begin position="5"/>
        <end position="118"/>
    </location>
</feature>
<evidence type="ECO:0000259" key="4">
    <source>
        <dbReference type="Pfam" id="PF22725"/>
    </source>
</evidence>
<evidence type="ECO:0000256" key="2">
    <source>
        <dbReference type="ARBA" id="ARBA00023002"/>
    </source>
</evidence>
<evidence type="ECO:0000256" key="1">
    <source>
        <dbReference type="ARBA" id="ARBA00010928"/>
    </source>
</evidence>
<dbReference type="SUPFAM" id="SSF55347">
    <property type="entry name" value="Glyceraldehyde-3-phosphate dehydrogenase-like, C-terminal domain"/>
    <property type="match status" value="1"/>
</dbReference>
<keyword evidence="6" id="KW-1185">Reference proteome</keyword>
<organism evidence="5 6">
    <name type="scientific">Streptomyces calvus</name>
    <dbReference type="NCBI Taxonomy" id="67282"/>
    <lineage>
        <taxon>Bacteria</taxon>
        <taxon>Bacillati</taxon>
        <taxon>Actinomycetota</taxon>
        <taxon>Actinomycetes</taxon>
        <taxon>Kitasatosporales</taxon>
        <taxon>Streptomycetaceae</taxon>
        <taxon>Streptomyces</taxon>
    </lineage>
</organism>
<sequence length="339" mass="36605">MTWGIGLIGATGIAERAVIAPSLERRDVAVHAVAASDGRRAAAFGQRHGIKVLPGYEDVVTAPDVDIVYVSLHNSAHAHWARRAVAEGKTALVEKPLCLTVAECGTLREAENRGGGQVLEALPTLGHPWHGIVRRMRDEGRFGRLDRVHSRFTFQVPAPGGYRLRPDLGGGIFRDAAAYWLQALQDTTGLPPSGGSGTAQCAEPHGVDHAFEARLPLPDGATATLSCAFAPRHTAEHVFHFDEARVRIRGVLLPTAGAVPLNVAVRTTTGRTEITRTDPVSYYAAQLGRLTDRLSGRAGHWGAQLTAAGPRIRTMEHIHRTARREIRAAALDKEHKEHP</sequence>
<dbReference type="InterPro" id="IPR036291">
    <property type="entry name" value="NAD(P)-bd_dom_sf"/>
</dbReference>
<comment type="similarity">
    <text evidence="1">Belongs to the Gfo/Idh/MocA family.</text>
</comment>
<evidence type="ECO:0000313" key="5">
    <source>
        <dbReference type="EMBL" id="QDI67272.1"/>
    </source>
</evidence>
<gene>
    <name evidence="5" type="ORF">CD934_00185</name>
</gene>